<dbReference type="RefSeq" id="WP_144844199.1">
    <property type="nucleotide sequence ID" value="NZ_VNJI01000005.1"/>
</dbReference>
<proteinExistence type="predicted"/>
<dbReference type="Proteomes" id="UP000317036">
    <property type="component" value="Unassembled WGS sequence"/>
</dbReference>
<protein>
    <submittedName>
        <fullName evidence="1">DUF1284 domain-containing protein</fullName>
    </submittedName>
</protein>
<dbReference type="InterPro" id="IPR009702">
    <property type="entry name" value="DUF1284"/>
</dbReference>
<name>A0A559KFI1_9BACL</name>
<accession>A0A559KFI1</accession>
<evidence type="ECO:0000313" key="1">
    <source>
        <dbReference type="EMBL" id="TVY10877.1"/>
    </source>
</evidence>
<evidence type="ECO:0000313" key="2">
    <source>
        <dbReference type="Proteomes" id="UP000317036"/>
    </source>
</evidence>
<organism evidence="1 2">
    <name type="scientific">Paenibacillus cremeus</name>
    <dbReference type="NCBI Taxonomy" id="2163881"/>
    <lineage>
        <taxon>Bacteria</taxon>
        <taxon>Bacillati</taxon>
        <taxon>Bacillota</taxon>
        <taxon>Bacilli</taxon>
        <taxon>Bacillales</taxon>
        <taxon>Paenibacillaceae</taxon>
        <taxon>Paenibacillus</taxon>
    </lineage>
</organism>
<keyword evidence="2" id="KW-1185">Reference proteome</keyword>
<comment type="caution">
    <text evidence="1">The sequence shown here is derived from an EMBL/GenBank/DDBJ whole genome shotgun (WGS) entry which is preliminary data.</text>
</comment>
<dbReference type="EMBL" id="VNJI01000005">
    <property type="protein sequence ID" value="TVY10877.1"/>
    <property type="molecule type" value="Genomic_DNA"/>
</dbReference>
<dbReference type="OrthoDB" id="121064at2"/>
<sequence>MEIRLRGHHLLCLLGFRGMGYSAAFSANMTRVYNELRESPETTIALVQGPDDLCTCFPADGQYHCENRSVAKHDEEVIRRLGLETGTRVPWSTVLERVRAAIAPEDINVLCVTCQWRSYGVCEAGVRTIRQGEGLPPLP</sequence>
<dbReference type="AlphaFoldDB" id="A0A559KFI1"/>
<dbReference type="Pfam" id="PF06935">
    <property type="entry name" value="DUF1284"/>
    <property type="match status" value="1"/>
</dbReference>
<gene>
    <name evidence="1" type="ORF">FPZ49_05170</name>
</gene>
<reference evidence="1 2" key="1">
    <citation type="submission" date="2019-07" db="EMBL/GenBank/DDBJ databases">
        <authorList>
            <person name="Kim J."/>
        </authorList>
    </citation>
    <scope>NUCLEOTIDE SEQUENCE [LARGE SCALE GENOMIC DNA]</scope>
    <source>
        <strain evidence="1 2">JC52</strain>
    </source>
</reference>